<dbReference type="AlphaFoldDB" id="A0AA52EKG6"/>
<dbReference type="GO" id="GO:0009102">
    <property type="term" value="P:biotin biosynthetic process"/>
    <property type="evidence" value="ECO:0007669"/>
    <property type="project" value="TreeGrafter"/>
</dbReference>
<dbReference type="InterPro" id="IPR015421">
    <property type="entry name" value="PyrdxlP-dep_Trfase_major"/>
</dbReference>
<comment type="similarity">
    <text evidence="1 5">Belongs to the class-III pyridoxal-phosphate-dependent aminotransferase family.</text>
</comment>
<accession>A0AA52EKG6</accession>
<evidence type="ECO:0000313" key="7">
    <source>
        <dbReference type="Proteomes" id="UP001268683"/>
    </source>
</evidence>
<evidence type="ECO:0000256" key="3">
    <source>
        <dbReference type="ARBA" id="ARBA00022679"/>
    </source>
</evidence>
<keyword evidence="3" id="KW-0808">Transferase</keyword>
<keyword evidence="4 5" id="KW-0663">Pyridoxal phosphate</keyword>
<dbReference type="InterPro" id="IPR005814">
    <property type="entry name" value="Aminotrans_3"/>
</dbReference>
<organism evidence="6 7">
    <name type="scientific">Temperatibacter marinus</name>
    <dbReference type="NCBI Taxonomy" id="1456591"/>
    <lineage>
        <taxon>Bacteria</taxon>
        <taxon>Pseudomonadati</taxon>
        <taxon>Pseudomonadota</taxon>
        <taxon>Alphaproteobacteria</taxon>
        <taxon>Kordiimonadales</taxon>
        <taxon>Temperatibacteraceae</taxon>
        <taxon>Temperatibacter</taxon>
    </lineage>
</organism>
<evidence type="ECO:0000256" key="5">
    <source>
        <dbReference type="RuleBase" id="RU003560"/>
    </source>
</evidence>
<dbReference type="PANTHER" id="PTHR42684">
    <property type="entry name" value="ADENOSYLMETHIONINE-8-AMINO-7-OXONONANOATE AMINOTRANSFERASE"/>
    <property type="match status" value="1"/>
</dbReference>
<dbReference type="Pfam" id="PF00202">
    <property type="entry name" value="Aminotran_3"/>
    <property type="match status" value="1"/>
</dbReference>
<dbReference type="CDD" id="cd00610">
    <property type="entry name" value="OAT_like"/>
    <property type="match status" value="1"/>
</dbReference>
<dbReference type="InterPro" id="IPR015424">
    <property type="entry name" value="PyrdxlP-dep_Trfase"/>
</dbReference>
<gene>
    <name evidence="6" type="ORF">QGN29_07130</name>
</gene>
<sequence length="447" mass="48557">MSAQNQAENIIKNDDLSAYWMPFTPNKAFKDNPRLIDRAEGLYYYTTDGRKILDGFAGLWCSNLGHGHPKITEAIQDQAAKLDYVTGFNFAHPQAFELAHIIQEQFPGQLNHVFFTNSGSEAVDTALKVALAYHRTNGEASRTRLIGRVGGYHGVGFGGISVGGMVNNRKMFGSLLSGVDHMPFPYDASKDAFSKGEATSDPLVYLKPFEEMIALHDESTIAAVIVEPMIGSNGVFLPPKGYLQALRAITKKHGILLIFDEVITAFGRLGQANGASYFGVEPDMCTFAKGVNNGAVPMGGVVVSSDIYSCFMEKSAPGIELFHGYTYSSHPLATAAGLAAQAVYKEEAVYDQVSARSPFFEEAIHSLKGEPYVEDIRNMGFAAGITIERRGDAVGARAFDVFMKCYELGVMVRSNGDNLALSPILTSDETVLETLVETVRKALRTVA</sequence>
<dbReference type="Gene3D" id="3.90.1150.10">
    <property type="entry name" value="Aspartate Aminotransferase, domain 1"/>
    <property type="match status" value="1"/>
</dbReference>
<dbReference type="KEGG" id="tmk:QGN29_07130"/>
<evidence type="ECO:0000313" key="6">
    <source>
        <dbReference type="EMBL" id="WND04144.1"/>
    </source>
</evidence>
<dbReference type="FunFam" id="3.40.640.10:FF:000014">
    <property type="entry name" value="Adenosylmethionine-8-amino-7-oxononanoate aminotransferase, probable"/>
    <property type="match status" value="1"/>
</dbReference>
<dbReference type="PIRSF" id="PIRSF000521">
    <property type="entry name" value="Transaminase_4ab_Lys_Orn"/>
    <property type="match status" value="1"/>
</dbReference>
<dbReference type="RefSeq" id="WP_310800008.1">
    <property type="nucleotide sequence ID" value="NZ_CP123872.1"/>
</dbReference>
<dbReference type="GO" id="GO:0004015">
    <property type="term" value="F:adenosylmethionine-8-amino-7-oxononanoate transaminase activity"/>
    <property type="evidence" value="ECO:0007669"/>
    <property type="project" value="TreeGrafter"/>
</dbReference>
<proteinExistence type="inferred from homology"/>
<dbReference type="Proteomes" id="UP001268683">
    <property type="component" value="Chromosome"/>
</dbReference>
<evidence type="ECO:0000256" key="2">
    <source>
        <dbReference type="ARBA" id="ARBA00022576"/>
    </source>
</evidence>
<dbReference type="EMBL" id="CP123872">
    <property type="protein sequence ID" value="WND04144.1"/>
    <property type="molecule type" value="Genomic_DNA"/>
</dbReference>
<dbReference type="GO" id="GO:0030170">
    <property type="term" value="F:pyridoxal phosphate binding"/>
    <property type="evidence" value="ECO:0007669"/>
    <property type="project" value="InterPro"/>
</dbReference>
<dbReference type="SUPFAM" id="SSF53383">
    <property type="entry name" value="PLP-dependent transferases"/>
    <property type="match status" value="1"/>
</dbReference>
<name>A0AA52EKG6_9PROT</name>
<keyword evidence="7" id="KW-1185">Reference proteome</keyword>
<reference evidence="6" key="1">
    <citation type="submission" date="2023-04" db="EMBL/GenBank/DDBJ databases">
        <title>Complete genome sequence of Temperatibacter marinus.</title>
        <authorList>
            <person name="Rong J.-C."/>
            <person name="Yi M.-L."/>
            <person name="Zhao Q."/>
        </authorList>
    </citation>
    <scope>NUCLEOTIDE SEQUENCE</scope>
    <source>
        <strain evidence="6">NBRC 110045</strain>
    </source>
</reference>
<keyword evidence="2 6" id="KW-0032">Aminotransferase</keyword>
<protein>
    <submittedName>
        <fullName evidence="6">Aminotransferase class III-fold pyridoxal phosphate-dependent enzyme</fullName>
    </submittedName>
</protein>
<dbReference type="InterPro" id="IPR015422">
    <property type="entry name" value="PyrdxlP-dep_Trfase_small"/>
</dbReference>
<evidence type="ECO:0000256" key="1">
    <source>
        <dbReference type="ARBA" id="ARBA00008954"/>
    </source>
</evidence>
<evidence type="ECO:0000256" key="4">
    <source>
        <dbReference type="ARBA" id="ARBA00022898"/>
    </source>
</evidence>
<dbReference type="Gene3D" id="3.40.640.10">
    <property type="entry name" value="Type I PLP-dependent aspartate aminotransferase-like (Major domain)"/>
    <property type="match status" value="1"/>
</dbReference>
<dbReference type="PANTHER" id="PTHR42684:SF1">
    <property type="entry name" value="BETA-ALANINE--PYRUVATE AMINOTRANSFERASE"/>
    <property type="match status" value="1"/>
</dbReference>